<feature type="compositionally biased region" description="Acidic residues" evidence="7">
    <location>
        <begin position="224"/>
        <end position="243"/>
    </location>
</feature>
<keyword evidence="4 6" id="KW-0963">Cytoplasm</keyword>
<reference evidence="9" key="1">
    <citation type="journal article" date="2019" name="Plant J.">
        <title>Chlorella vulgaris genome assembly and annotation reveals the molecular basis for metabolic acclimation to high light conditions.</title>
        <authorList>
            <person name="Cecchin M."/>
            <person name="Marcolungo L."/>
            <person name="Rossato M."/>
            <person name="Girolomoni L."/>
            <person name="Cosentino E."/>
            <person name="Cuine S."/>
            <person name="Li-Beisson Y."/>
            <person name="Delledonne M."/>
            <person name="Ballottari M."/>
        </authorList>
    </citation>
    <scope>NUCLEOTIDE SEQUENCE</scope>
    <source>
        <strain evidence="9">211/11P</strain>
    </source>
</reference>
<feature type="domain" description="Large ribosomal subunit protein uL10-like insertion" evidence="8">
    <location>
        <begin position="126"/>
        <end position="199"/>
    </location>
</feature>
<dbReference type="OrthoDB" id="10262308at2759"/>
<name>A0A9D4YSZ3_CHLVU</name>
<comment type="similarity">
    <text evidence="3 6">Belongs to the universal ribosomal protein uL10 family.</text>
</comment>
<dbReference type="Proteomes" id="UP001055712">
    <property type="component" value="Unassembled WGS sequence"/>
</dbReference>
<dbReference type="GO" id="GO:0000956">
    <property type="term" value="P:nuclear-transcribed mRNA catabolic process"/>
    <property type="evidence" value="ECO:0007669"/>
    <property type="project" value="TreeGrafter"/>
</dbReference>
<dbReference type="GO" id="GO:0005730">
    <property type="term" value="C:nucleolus"/>
    <property type="evidence" value="ECO:0007669"/>
    <property type="project" value="UniProtKB-SubCell"/>
</dbReference>
<dbReference type="InterPro" id="IPR001790">
    <property type="entry name" value="Ribosomal_uL10"/>
</dbReference>
<dbReference type="InterPro" id="IPR040637">
    <property type="entry name" value="Ribosomal_uL10-like_insert"/>
</dbReference>
<evidence type="ECO:0000259" key="8">
    <source>
        <dbReference type="Pfam" id="PF17777"/>
    </source>
</evidence>
<dbReference type="SUPFAM" id="SSF160369">
    <property type="entry name" value="Ribosomal protein L10-like"/>
    <property type="match status" value="1"/>
</dbReference>
<evidence type="ECO:0000256" key="6">
    <source>
        <dbReference type="RuleBase" id="RU364039"/>
    </source>
</evidence>
<reference evidence="9" key="2">
    <citation type="submission" date="2020-11" db="EMBL/GenBank/DDBJ databases">
        <authorList>
            <person name="Cecchin M."/>
            <person name="Marcolungo L."/>
            <person name="Rossato M."/>
            <person name="Girolomoni L."/>
            <person name="Cosentino E."/>
            <person name="Cuine S."/>
            <person name="Li-Beisson Y."/>
            <person name="Delledonne M."/>
            <person name="Ballottari M."/>
        </authorList>
    </citation>
    <scope>NUCLEOTIDE SEQUENCE</scope>
    <source>
        <strain evidence="9">211/11P</strain>
        <tissue evidence="9">Whole cell</tissue>
    </source>
</reference>
<dbReference type="Gene3D" id="3.90.105.20">
    <property type="match status" value="1"/>
</dbReference>
<accession>A0A9D4YSZ3</accession>
<dbReference type="EMBL" id="SIDB01000012">
    <property type="protein sequence ID" value="KAI3424778.1"/>
    <property type="molecule type" value="Genomic_DNA"/>
</dbReference>
<dbReference type="InterPro" id="IPR043164">
    <property type="entry name" value="Ribosomal_uL10-like_insert_sf"/>
</dbReference>
<dbReference type="PANTHER" id="PTHR45841:SF1">
    <property type="entry name" value="MRNA TURNOVER PROTEIN 4 HOMOLOG"/>
    <property type="match status" value="1"/>
</dbReference>
<keyword evidence="6" id="KW-0690">Ribosome biogenesis</keyword>
<dbReference type="AlphaFoldDB" id="A0A9D4YSZ3"/>
<evidence type="ECO:0000256" key="4">
    <source>
        <dbReference type="ARBA" id="ARBA00022490"/>
    </source>
</evidence>
<sequence length="253" mass="28267">MPKSKRNKVVALTQVKKKDKAWKGGLIETVRGYVDEYPSIYLFKVSNFRNEKFKQLREEHRATSRFCLGSNKVLQVALGHNAADEHRTNLSQLASRIRGSTGLFFTKLTRAEVEAIFEGFEVLDYARAGARATEDFSLEAGPLTLYGEPLAHTLEPTLRQHGLPTRLNKGVVELVSDYTVCTAGQKLKPNQAAVLRMFDSKQATFNMQLLALWENDEVVTLAEDEDDEGDEAGSDLGIDDAEMEGITLREVDV</sequence>
<comment type="function">
    <text evidence="1">Ribosomal protein P0 is the functional equivalent of E.coli protein L10.</text>
</comment>
<dbReference type="Gene3D" id="3.30.70.1730">
    <property type="match status" value="1"/>
</dbReference>
<dbReference type="FunFam" id="3.90.105.20:FF:000003">
    <property type="entry name" value="Ribosome assembly factor mrt4"/>
    <property type="match status" value="1"/>
</dbReference>
<dbReference type="GO" id="GO:0006364">
    <property type="term" value="P:rRNA processing"/>
    <property type="evidence" value="ECO:0007669"/>
    <property type="project" value="TreeGrafter"/>
</dbReference>
<evidence type="ECO:0000256" key="2">
    <source>
        <dbReference type="ARBA" id="ARBA00004046"/>
    </source>
</evidence>
<keyword evidence="5 6" id="KW-0539">Nucleus</keyword>
<feature type="region of interest" description="Disordered" evidence="7">
    <location>
        <begin position="224"/>
        <end position="244"/>
    </location>
</feature>
<evidence type="ECO:0000256" key="7">
    <source>
        <dbReference type="SAM" id="MobiDB-lite"/>
    </source>
</evidence>
<proteinExistence type="inferred from homology"/>
<dbReference type="GO" id="GO:0003723">
    <property type="term" value="F:RNA binding"/>
    <property type="evidence" value="ECO:0007669"/>
    <property type="project" value="TreeGrafter"/>
</dbReference>
<evidence type="ECO:0000256" key="1">
    <source>
        <dbReference type="ARBA" id="ARBA00002200"/>
    </source>
</evidence>
<dbReference type="CDD" id="cd05796">
    <property type="entry name" value="Ribosomal_P0_like"/>
    <property type="match status" value="1"/>
</dbReference>
<gene>
    <name evidence="9" type="ORF">D9Q98_008166</name>
</gene>
<evidence type="ECO:0000256" key="5">
    <source>
        <dbReference type="ARBA" id="ARBA00023242"/>
    </source>
</evidence>
<dbReference type="PANTHER" id="PTHR45841">
    <property type="entry name" value="MRNA TURNOVER PROTEIN 4 MRTO4"/>
    <property type="match status" value="1"/>
</dbReference>
<evidence type="ECO:0000313" key="10">
    <source>
        <dbReference type="Proteomes" id="UP001055712"/>
    </source>
</evidence>
<keyword evidence="10" id="KW-1185">Reference proteome</keyword>
<dbReference type="InterPro" id="IPR051742">
    <property type="entry name" value="Ribosome_Assembly_uL10"/>
</dbReference>
<protein>
    <recommendedName>
        <fullName evidence="6">Ribosome assembly factor mrt4</fullName>
    </recommendedName>
</protein>
<dbReference type="Pfam" id="PF00466">
    <property type="entry name" value="Ribosomal_L10"/>
    <property type="match status" value="1"/>
</dbReference>
<comment type="function">
    <text evidence="2 6">Component of the ribosome assembly machinery. Nuclear paralog of the ribosomal protein P0, it binds pre-60S subunits at an early stage of assembly in the nucleolus, and is replaced by P0 in cytoplasmic pre-60S subunits and mature 80S ribosomes.</text>
</comment>
<evidence type="ECO:0000313" key="9">
    <source>
        <dbReference type="EMBL" id="KAI3424778.1"/>
    </source>
</evidence>
<dbReference type="GO" id="GO:0005737">
    <property type="term" value="C:cytoplasm"/>
    <property type="evidence" value="ECO:0007669"/>
    <property type="project" value="UniProtKB-SubCell"/>
</dbReference>
<comment type="caution">
    <text evidence="9">The sequence shown here is derived from an EMBL/GenBank/DDBJ whole genome shotgun (WGS) entry which is preliminary data.</text>
</comment>
<dbReference type="InterPro" id="IPR043141">
    <property type="entry name" value="Ribosomal_uL10-like_sf"/>
</dbReference>
<comment type="subcellular location">
    <subcellularLocation>
        <location evidence="6">Cytoplasm</location>
    </subcellularLocation>
    <subcellularLocation>
        <location evidence="6">Nucleus</location>
        <location evidence="6">Nucleolus</location>
    </subcellularLocation>
</comment>
<comment type="subunit">
    <text evidence="6">Associates with the pre-60S ribosomal particle.</text>
</comment>
<evidence type="ECO:0000256" key="3">
    <source>
        <dbReference type="ARBA" id="ARBA00008889"/>
    </source>
</evidence>
<dbReference type="GO" id="GO:0000027">
    <property type="term" value="P:ribosomal large subunit assembly"/>
    <property type="evidence" value="ECO:0007669"/>
    <property type="project" value="InterPro"/>
</dbReference>
<organism evidence="9 10">
    <name type="scientific">Chlorella vulgaris</name>
    <name type="common">Green alga</name>
    <dbReference type="NCBI Taxonomy" id="3077"/>
    <lineage>
        <taxon>Eukaryota</taxon>
        <taxon>Viridiplantae</taxon>
        <taxon>Chlorophyta</taxon>
        <taxon>core chlorophytes</taxon>
        <taxon>Trebouxiophyceae</taxon>
        <taxon>Chlorellales</taxon>
        <taxon>Chlorellaceae</taxon>
        <taxon>Chlorella clade</taxon>
        <taxon>Chlorella</taxon>
    </lineage>
</organism>
<dbReference type="InterPro" id="IPR033867">
    <property type="entry name" value="Mrt4"/>
</dbReference>
<dbReference type="GO" id="GO:0030687">
    <property type="term" value="C:preribosome, large subunit precursor"/>
    <property type="evidence" value="ECO:0007669"/>
    <property type="project" value="TreeGrafter"/>
</dbReference>
<dbReference type="Pfam" id="PF17777">
    <property type="entry name" value="RL10P_insert"/>
    <property type="match status" value="1"/>
</dbReference>